<dbReference type="Pfam" id="PF03551">
    <property type="entry name" value="PadR"/>
    <property type="match status" value="1"/>
</dbReference>
<dbReference type="InterPro" id="IPR005149">
    <property type="entry name" value="Tscrpt_reg_PadR_N"/>
</dbReference>
<dbReference type="PANTHER" id="PTHR43169:SF2">
    <property type="entry name" value="NAD_GMP SYNTHASE DOMAIN-CONTAINING PROTEIN"/>
    <property type="match status" value="1"/>
</dbReference>
<dbReference type="PANTHER" id="PTHR43169">
    <property type="entry name" value="EXSB FAMILY PROTEIN"/>
    <property type="match status" value="1"/>
</dbReference>
<dbReference type="SUPFAM" id="SSF46785">
    <property type="entry name" value="Winged helix' DNA-binding domain"/>
    <property type="match status" value="1"/>
</dbReference>
<dbReference type="Gene3D" id="1.10.10.10">
    <property type="entry name" value="Winged helix-like DNA-binding domain superfamily/Winged helix DNA-binding domain"/>
    <property type="match status" value="1"/>
</dbReference>
<feature type="non-terminal residue" evidence="2">
    <location>
        <position position="1"/>
    </location>
</feature>
<protein>
    <recommendedName>
        <fullName evidence="1">Transcription regulator PadR N-terminal domain-containing protein</fullName>
    </recommendedName>
</protein>
<dbReference type="InterPro" id="IPR036388">
    <property type="entry name" value="WH-like_DNA-bd_sf"/>
</dbReference>
<accession>X1CGS9</accession>
<evidence type="ECO:0000259" key="1">
    <source>
        <dbReference type="Pfam" id="PF03551"/>
    </source>
</evidence>
<reference evidence="2" key="1">
    <citation type="journal article" date="2014" name="Front. Microbiol.">
        <title>High frequency of phylogenetically diverse reductive dehalogenase-homologous genes in deep subseafloor sedimentary metagenomes.</title>
        <authorList>
            <person name="Kawai M."/>
            <person name="Futagami T."/>
            <person name="Toyoda A."/>
            <person name="Takaki Y."/>
            <person name="Nishi S."/>
            <person name="Hori S."/>
            <person name="Arai W."/>
            <person name="Tsubouchi T."/>
            <person name="Morono Y."/>
            <person name="Uchiyama I."/>
            <person name="Ito T."/>
            <person name="Fujiyama A."/>
            <person name="Inagaki F."/>
            <person name="Takami H."/>
        </authorList>
    </citation>
    <scope>NUCLEOTIDE SEQUENCE</scope>
    <source>
        <strain evidence="2">Expedition CK06-06</strain>
    </source>
</reference>
<dbReference type="InterPro" id="IPR036390">
    <property type="entry name" value="WH_DNA-bd_sf"/>
</dbReference>
<dbReference type="EMBL" id="BART01021045">
    <property type="protein sequence ID" value="GAG95468.1"/>
    <property type="molecule type" value="Genomic_DNA"/>
</dbReference>
<dbReference type="InterPro" id="IPR052188">
    <property type="entry name" value="Ni-pincer_cofactor_biosynth"/>
</dbReference>
<proteinExistence type="predicted"/>
<evidence type="ECO:0000313" key="2">
    <source>
        <dbReference type="EMBL" id="GAG95468.1"/>
    </source>
</evidence>
<organism evidence="2">
    <name type="scientific">marine sediment metagenome</name>
    <dbReference type="NCBI Taxonomy" id="412755"/>
    <lineage>
        <taxon>unclassified sequences</taxon>
        <taxon>metagenomes</taxon>
        <taxon>ecological metagenomes</taxon>
    </lineage>
</organism>
<feature type="domain" description="Transcription regulator PadR N-terminal" evidence="1">
    <location>
        <begin position="1"/>
        <end position="57"/>
    </location>
</feature>
<dbReference type="AlphaFoldDB" id="X1CGS9"/>
<gene>
    <name evidence="2" type="ORF">S01H4_38946</name>
</gene>
<name>X1CGS9_9ZZZZ</name>
<sequence length="203" mass="23967">YQIAKDLLDQTHEMLIIEEGTLYPILRKLEDDRIVNSEREKEGRKRKFYYITVYGEKIYNYLSGFYSKLTEAIAPLFDVSVDLTQNKYLYCPACANKIDIQNLEAKYCDVCGHYIEKELDVIREAESFLRNTYNLSQLRVRLHEGKLARIELMPKDIMRVMTNENIENIKIKFKQLGFCYITIDLEGFRTGSLNEVLTFNEEE</sequence>
<comment type="caution">
    <text evidence="2">The sequence shown here is derived from an EMBL/GenBank/DDBJ whole genome shotgun (WGS) entry which is preliminary data.</text>
</comment>